<dbReference type="OrthoDB" id="6351660at2759"/>
<dbReference type="EnsemblMetazoa" id="XM_014383783.2">
    <property type="protein sequence ID" value="XP_014239269.1"/>
    <property type="gene ID" value="LOC106660823"/>
</dbReference>
<keyword evidence="7" id="KW-0966">Cell projection</keyword>
<evidence type="ECO:0000256" key="3">
    <source>
        <dbReference type="ARBA" id="ARBA00022490"/>
    </source>
</evidence>
<protein>
    <recommendedName>
        <fullName evidence="12">Centrosomal protein of 290 kDa</fullName>
    </recommendedName>
</protein>
<dbReference type="OMA" id="MEVQEEC"/>
<feature type="compositionally biased region" description="Polar residues" evidence="9">
    <location>
        <begin position="764"/>
        <end position="778"/>
    </location>
</feature>
<feature type="coiled-coil region" evidence="8">
    <location>
        <begin position="952"/>
        <end position="1012"/>
    </location>
</feature>
<evidence type="ECO:0000256" key="6">
    <source>
        <dbReference type="ARBA" id="ARBA00023212"/>
    </source>
</evidence>
<dbReference type="GO" id="GO:0035869">
    <property type="term" value="C:ciliary transition zone"/>
    <property type="evidence" value="ECO:0007669"/>
    <property type="project" value="TreeGrafter"/>
</dbReference>
<keyword evidence="11" id="KW-1185">Reference proteome</keyword>
<comment type="subcellular location">
    <subcellularLocation>
        <location evidence="1">Cytoplasm</location>
        <location evidence="1">Cytoskeleton</location>
        <location evidence="1">Cilium basal body</location>
    </subcellularLocation>
    <subcellularLocation>
        <location evidence="2">Cytoplasm</location>
        <location evidence="2">Cytoskeleton</location>
        <location evidence="2">Microtubule organizing center</location>
        <location evidence="2">Centrosome</location>
    </subcellularLocation>
</comment>
<evidence type="ECO:0000256" key="9">
    <source>
        <dbReference type="SAM" id="MobiDB-lite"/>
    </source>
</evidence>
<keyword evidence="4" id="KW-0970">Cilium biogenesis/degradation</keyword>
<feature type="region of interest" description="Disordered" evidence="9">
    <location>
        <begin position="759"/>
        <end position="785"/>
    </location>
</feature>
<dbReference type="KEGG" id="clec:106660823"/>
<evidence type="ECO:0000256" key="7">
    <source>
        <dbReference type="ARBA" id="ARBA00023273"/>
    </source>
</evidence>
<evidence type="ECO:0000256" key="4">
    <source>
        <dbReference type="ARBA" id="ARBA00022794"/>
    </source>
</evidence>
<proteinExistence type="predicted"/>
<feature type="region of interest" description="Disordered" evidence="9">
    <location>
        <begin position="1233"/>
        <end position="1257"/>
    </location>
</feature>
<sequence length="1403" mass="162150">MVQVDINNVLAVSPEELSSQEKDDLYESIVWLDLEPDLPQDKLNRLFLITKEVLKYKGEQVESLLADLDVLASNTGIGVDDMRDELVKASKQTEQLVEEIQLKEKDLLKEKAQVEKLMADVAELQKEKNELRREIILIQNEAQTGLSSSLNDDNTEDIAQIKETVQYKNKHILQLLSDTEVLEKENEMLTTKLNAIRRELGEATTNLTKLSGENISLRSSNYELQEKVTLLEERNQGLSSQVSELVSEKNRRDLHLDQLIDALEERVAKWQDVFWYKENEIAELKEKLNEMVQSSEPKTSTQFATNYTILAKTIEQQEELIEHLKGQLKQAGEDLSRSTNEMLQLKKNTEGEVEEEERKTVEHLTEELHKANSQLLFLQEKVKDAEQDAQFRAEEMTELIIQLREYEEGVYGLAEARTEVKELKKQVAVRDKQILTLVQQLNNSDLNLAERESESSLIELDEKTSNAELRIQLNQIQQTAINLSVQNFDLKAQVLRLNEELNAKKTEEKVEIAPKKEETKDSVVQSDNGYIQEIEEKYKALIGENESLRKGLHEIMESIKFQDGQSKVSIESECLEKLLDALDSRHVSGWYHPAMRLQVALNKLQGNNDALRQQLRETRFRECYFQAELQAAFLKIGELEGRMSQADVNGLPPVPAPRTVMANTEEEQVETPEKEEKTEIEENDIEDEPNKEQEEITSEIIQPVKPIYVESSTQTETSPPLSKKDSEEINEQISAKSSRKSSVTETIIEAAEIIPHSEKKPVLSRQSSVKSLSENGQKNGIEKSLERKKSSEVVLVKDFDQEKHKEMLDAVIEQMRSKTENVLEELNESKNQIFGDVKSIIDKVNEHFEALKKEPIPIAPVEMKEIKEHEEKITHYGMELEKLKEGMEEKEKTVTSLQAEIDDLKKKLEESKKAVKAQQNNKKIIALKETVKGLQAIVQQKDSVIERCEFMLQENSKEYEKLLDQYNQLEAKALQTPSRMQLSNSKAVSVLMEKWVSRVQALETDIHELNQQLHLTADSLIKSRTETEKWKEIAESLQQKGNDDEPPNKEDEIDVLRGQVKEHKSTIEELKAKLRLEGSKYKKKEDEMRIKIKDLETENHKIKHYQNLRYPKSPHNGITAAKKELILMDKIKELEQEIALANERQKAIIQQRKERCADEVAKWEEKKKLQTSNEKLRNDLKDRNFQLEELEGQITRLKQIITRMERERIALQRRLKVSEGMLTKNLLNFKDEEEKENTESRLGMTTPRSDSSCSDVPEKINFQSRKDLIKVVAGLRKVVAKLRVQHSNYVQKDYVEQLQKELQKMEENYLDAVERALALEEQLKESEARFCSQTYTVDSQMAPSGYILLKEQLSQKCELLGKVKILLQRAMIREKQLLQQVTLLEKLVPPEKLIYLHDAEREH</sequence>
<keyword evidence="5 8" id="KW-0175">Coiled coil</keyword>
<evidence type="ECO:0000313" key="11">
    <source>
        <dbReference type="Proteomes" id="UP000494040"/>
    </source>
</evidence>
<evidence type="ECO:0000313" key="10">
    <source>
        <dbReference type="EnsemblMetazoa" id="XP_014239269.1"/>
    </source>
</evidence>
<dbReference type="GO" id="GO:0097711">
    <property type="term" value="P:ciliary basal body-plasma membrane docking"/>
    <property type="evidence" value="ECO:0007669"/>
    <property type="project" value="TreeGrafter"/>
</dbReference>
<dbReference type="PANTHER" id="PTHR18879:SF20">
    <property type="entry name" value="CENTROSOMAL PROTEIN OF 290 KDA"/>
    <property type="match status" value="1"/>
</dbReference>
<feature type="coiled-coil region" evidence="8">
    <location>
        <begin position="594"/>
        <end position="621"/>
    </location>
</feature>
<keyword evidence="3" id="KW-0963">Cytoplasm</keyword>
<feature type="compositionally biased region" description="Acidic residues" evidence="9">
    <location>
        <begin position="678"/>
        <end position="687"/>
    </location>
</feature>
<evidence type="ECO:0008006" key="12">
    <source>
        <dbReference type="Google" id="ProtNLM"/>
    </source>
</evidence>
<feature type="coiled-coil region" evidence="8">
    <location>
        <begin position="179"/>
        <end position="213"/>
    </location>
</feature>
<evidence type="ECO:0000256" key="1">
    <source>
        <dbReference type="ARBA" id="ARBA00004120"/>
    </source>
</evidence>
<accession>A0A8I6R8Q7</accession>
<dbReference type="GO" id="GO:0034451">
    <property type="term" value="C:centriolar satellite"/>
    <property type="evidence" value="ECO:0007669"/>
    <property type="project" value="TreeGrafter"/>
</dbReference>
<feature type="coiled-coil region" evidence="8">
    <location>
        <begin position="314"/>
        <end position="388"/>
    </location>
</feature>
<dbReference type="GO" id="GO:1905349">
    <property type="term" value="P:ciliary transition zone assembly"/>
    <property type="evidence" value="ECO:0007669"/>
    <property type="project" value="TreeGrafter"/>
</dbReference>
<feature type="compositionally biased region" description="Polar residues" evidence="9">
    <location>
        <begin position="711"/>
        <end position="720"/>
    </location>
</feature>
<dbReference type="Proteomes" id="UP000494040">
    <property type="component" value="Unassembled WGS sequence"/>
</dbReference>
<dbReference type="GeneID" id="106660823"/>
<dbReference type="InterPro" id="IPR026201">
    <property type="entry name" value="Cep290"/>
</dbReference>
<organism evidence="10 11">
    <name type="scientific">Cimex lectularius</name>
    <name type="common">Bed bug</name>
    <name type="synonym">Acanthia lectularia</name>
    <dbReference type="NCBI Taxonomy" id="79782"/>
    <lineage>
        <taxon>Eukaryota</taxon>
        <taxon>Metazoa</taxon>
        <taxon>Ecdysozoa</taxon>
        <taxon>Arthropoda</taxon>
        <taxon>Hexapoda</taxon>
        <taxon>Insecta</taxon>
        <taxon>Pterygota</taxon>
        <taxon>Neoptera</taxon>
        <taxon>Paraneoptera</taxon>
        <taxon>Hemiptera</taxon>
        <taxon>Heteroptera</taxon>
        <taxon>Panheteroptera</taxon>
        <taxon>Cimicomorpha</taxon>
        <taxon>Cimicidae</taxon>
        <taxon>Cimex</taxon>
    </lineage>
</organism>
<feature type="region of interest" description="Disordered" evidence="9">
    <location>
        <begin position="711"/>
        <end position="738"/>
    </location>
</feature>
<dbReference type="GO" id="GO:1905515">
    <property type="term" value="P:non-motile cilium assembly"/>
    <property type="evidence" value="ECO:0007669"/>
    <property type="project" value="TreeGrafter"/>
</dbReference>
<feature type="coiled-coil region" evidence="8">
    <location>
        <begin position="79"/>
        <end position="141"/>
    </location>
</feature>
<dbReference type="RefSeq" id="XP_014239269.1">
    <property type="nucleotide sequence ID" value="XM_014383783.2"/>
</dbReference>
<feature type="region of interest" description="Disordered" evidence="9">
    <location>
        <begin position="663"/>
        <end position="695"/>
    </location>
</feature>
<feature type="coiled-coil region" evidence="8">
    <location>
        <begin position="866"/>
        <end position="921"/>
    </location>
</feature>
<name>A0A8I6R8Q7_CIMLE</name>
<feature type="coiled-coil region" evidence="8">
    <location>
        <begin position="1124"/>
        <end position="1214"/>
    </location>
</feature>
<reference evidence="10" key="1">
    <citation type="submission" date="2022-01" db="UniProtKB">
        <authorList>
            <consortium name="EnsemblMetazoa"/>
        </authorList>
    </citation>
    <scope>IDENTIFICATION</scope>
</reference>
<feature type="coiled-coil region" evidence="8">
    <location>
        <begin position="1053"/>
        <end position="1087"/>
    </location>
</feature>
<dbReference type="PANTHER" id="PTHR18879">
    <property type="entry name" value="CENTROSOMAL PROTEIN OF 290 KDA"/>
    <property type="match status" value="1"/>
</dbReference>
<evidence type="ECO:0000256" key="8">
    <source>
        <dbReference type="SAM" id="Coils"/>
    </source>
</evidence>
<feature type="coiled-coil region" evidence="8">
    <location>
        <begin position="1295"/>
        <end position="1329"/>
    </location>
</feature>
<evidence type="ECO:0000256" key="5">
    <source>
        <dbReference type="ARBA" id="ARBA00023054"/>
    </source>
</evidence>
<keyword evidence="6" id="KW-0206">Cytoskeleton</keyword>
<feature type="coiled-coil region" evidence="8">
    <location>
        <begin position="466"/>
        <end position="507"/>
    </location>
</feature>
<evidence type="ECO:0000256" key="2">
    <source>
        <dbReference type="ARBA" id="ARBA00004300"/>
    </source>
</evidence>